<dbReference type="CDD" id="cd00438">
    <property type="entry name" value="cupin_RmlC"/>
    <property type="match status" value="1"/>
</dbReference>
<evidence type="ECO:0000256" key="1">
    <source>
        <dbReference type="ARBA" id="ARBA00001298"/>
    </source>
</evidence>
<evidence type="ECO:0000313" key="6">
    <source>
        <dbReference type="EMBL" id="PLR22056.1"/>
    </source>
</evidence>
<accession>A0ABX4SPH6</accession>
<dbReference type="PANTHER" id="PTHR21047">
    <property type="entry name" value="DTDP-6-DEOXY-D-GLUCOSE-3,5 EPIMERASE"/>
    <property type="match status" value="1"/>
</dbReference>
<evidence type="ECO:0000256" key="4">
    <source>
        <dbReference type="ARBA" id="ARBA00019595"/>
    </source>
</evidence>
<evidence type="ECO:0000256" key="3">
    <source>
        <dbReference type="ARBA" id="ARBA00012098"/>
    </source>
</evidence>
<dbReference type="EC" id="5.1.3.13" evidence="3 5"/>
<evidence type="ECO:0000256" key="2">
    <source>
        <dbReference type="ARBA" id="ARBA00001997"/>
    </source>
</evidence>
<name>A0ABX4SPH6_9GAMM</name>
<evidence type="ECO:0000313" key="7">
    <source>
        <dbReference type="Proteomes" id="UP000234296"/>
    </source>
</evidence>
<comment type="subunit">
    <text evidence="5">Homodimer.</text>
</comment>
<dbReference type="Pfam" id="PF00908">
    <property type="entry name" value="dTDP_sugar_isom"/>
    <property type="match status" value="1"/>
</dbReference>
<dbReference type="InterPro" id="IPR000888">
    <property type="entry name" value="RmlC-like"/>
</dbReference>
<proteinExistence type="inferred from homology"/>
<dbReference type="InterPro" id="IPR014710">
    <property type="entry name" value="RmlC-like_jellyroll"/>
</dbReference>
<organism evidence="6 7">
    <name type="scientific">Pantoea endophytica</name>
    <dbReference type="NCBI Taxonomy" id="92488"/>
    <lineage>
        <taxon>Bacteria</taxon>
        <taxon>Pseudomonadati</taxon>
        <taxon>Pseudomonadota</taxon>
        <taxon>Gammaproteobacteria</taxon>
        <taxon>Enterobacterales</taxon>
        <taxon>Erwiniaceae</taxon>
        <taxon>Pantoea</taxon>
    </lineage>
</organism>
<sequence>MKIIDTDIPDVKIIEPAVFGDERGFFMETWQQKKFEELVCPRSFVQDNHSKSSKGILRGLHYQTTNTQGKLVRVVSGEVYDVAVDMRKSSPTFGKWVGVYLSADNKRQLWVPEGFAHGFYVTSESAEFVYKCTDYYNPKNEHSLLWNDSDLNITWPIGANELPALSAKDKDGTPFAQAVTFD</sequence>
<comment type="catalytic activity">
    <reaction evidence="1 5">
        <text>dTDP-4-dehydro-6-deoxy-alpha-D-glucose = dTDP-4-dehydro-beta-L-rhamnose</text>
        <dbReference type="Rhea" id="RHEA:16969"/>
        <dbReference type="ChEBI" id="CHEBI:57649"/>
        <dbReference type="ChEBI" id="CHEBI:62830"/>
        <dbReference type="EC" id="5.1.3.13"/>
    </reaction>
</comment>
<comment type="function">
    <text evidence="2 5">Catalyzes the epimerization of the C3' and C5'positions of dTDP-6-deoxy-D-xylo-4-hexulose, forming dTDP-6-deoxy-L-lyxo-4-hexulose.</text>
</comment>
<dbReference type="EMBL" id="PJRT01000027">
    <property type="protein sequence ID" value="PLR22056.1"/>
    <property type="molecule type" value="Genomic_DNA"/>
</dbReference>
<keyword evidence="5" id="KW-0413">Isomerase</keyword>
<dbReference type="NCBIfam" id="TIGR01221">
    <property type="entry name" value="rmlC"/>
    <property type="match status" value="1"/>
</dbReference>
<gene>
    <name evidence="6" type="primary">rfbC</name>
    <name evidence="6" type="ORF">PZBJ_16500</name>
</gene>
<reference evidence="7" key="1">
    <citation type="submission" date="2017-12" db="EMBL/GenBank/DDBJ databases">
        <title>The genome sequence of Pantoea sp. 596.</title>
        <authorList>
            <person name="Gao J."/>
            <person name="Mao X."/>
            <person name="Sun J."/>
        </authorList>
    </citation>
    <scope>NUCLEOTIDE SEQUENCE [LARGE SCALE GENOMIC DNA]</scope>
    <source>
        <strain evidence="7">596</strain>
    </source>
</reference>
<dbReference type="SUPFAM" id="SSF51182">
    <property type="entry name" value="RmlC-like cupins"/>
    <property type="match status" value="1"/>
</dbReference>
<dbReference type="RefSeq" id="WP_101763376.1">
    <property type="nucleotide sequence ID" value="NZ_JBBCZJ010000001.1"/>
</dbReference>
<protein>
    <recommendedName>
        <fullName evidence="4 5">dTDP-4-dehydrorhamnose 3,5-epimerase</fullName>
        <ecNumber evidence="3 5">5.1.3.13</ecNumber>
    </recommendedName>
    <alternativeName>
        <fullName evidence="5">Thymidine diphospho-4-keto-rhamnose 3,5-epimerase</fullName>
    </alternativeName>
</protein>
<comment type="pathway">
    <text evidence="5">Carbohydrate biosynthesis; dTDP-L-rhamnose biosynthesis.</text>
</comment>
<comment type="caution">
    <text evidence="6">The sequence shown here is derived from an EMBL/GenBank/DDBJ whole genome shotgun (WGS) entry which is preliminary data.</text>
</comment>
<dbReference type="PANTHER" id="PTHR21047:SF2">
    <property type="entry name" value="THYMIDINE DIPHOSPHO-4-KETO-RHAMNOSE 3,5-EPIMERASE"/>
    <property type="match status" value="1"/>
</dbReference>
<evidence type="ECO:0000256" key="5">
    <source>
        <dbReference type="RuleBase" id="RU364069"/>
    </source>
</evidence>
<comment type="similarity">
    <text evidence="5">Belongs to the dTDP-4-dehydrorhamnose 3,5-epimerase family.</text>
</comment>
<dbReference type="InterPro" id="IPR011051">
    <property type="entry name" value="RmlC_Cupin_sf"/>
</dbReference>
<dbReference type="Proteomes" id="UP000234296">
    <property type="component" value="Unassembled WGS sequence"/>
</dbReference>
<keyword evidence="7" id="KW-1185">Reference proteome</keyword>
<dbReference type="Gene3D" id="2.60.120.10">
    <property type="entry name" value="Jelly Rolls"/>
    <property type="match status" value="1"/>
</dbReference>